<dbReference type="InterPro" id="IPR036513">
    <property type="entry name" value="STAS_dom_sf"/>
</dbReference>
<evidence type="ECO:0000313" key="5">
    <source>
        <dbReference type="Proteomes" id="UP000019460"/>
    </source>
</evidence>
<dbReference type="InterPro" id="IPR003658">
    <property type="entry name" value="Anti-sigma_ant"/>
</dbReference>
<protein>
    <recommendedName>
        <fullName evidence="2">Anti-sigma factor antagonist</fullName>
    </recommendedName>
</protein>
<keyword evidence="5" id="KW-1185">Reference proteome</keyword>
<organism evidence="4 5">
    <name type="scientific">Imhoffiella purpurea</name>
    <dbReference type="NCBI Taxonomy" id="1249627"/>
    <lineage>
        <taxon>Bacteria</taxon>
        <taxon>Pseudomonadati</taxon>
        <taxon>Pseudomonadota</taxon>
        <taxon>Gammaproteobacteria</taxon>
        <taxon>Chromatiales</taxon>
        <taxon>Chromatiaceae</taxon>
        <taxon>Imhoffiella</taxon>
    </lineage>
</organism>
<dbReference type="PATRIC" id="fig|1249627.3.peg.2354"/>
<dbReference type="PANTHER" id="PTHR33495">
    <property type="entry name" value="ANTI-SIGMA FACTOR ANTAGONIST TM_1081-RELATED-RELATED"/>
    <property type="match status" value="1"/>
</dbReference>
<dbReference type="STRING" id="1249627.D779_2034"/>
<reference evidence="4 5" key="1">
    <citation type="submission" date="2012-11" db="EMBL/GenBank/DDBJ databases">
        <title>Genome assembly of Thiorhodococcus sp. AK35.</title>
        <authorList>
            <person name="Nupur N."/>
            <person name="Khatri I."/>
            <person name="Subramanian S."/>
            <person name="Pinnaka A."/>
        </authorList>
    </citation>
    <scope>NUCLEOTIDE SEQUENCE [LARGE SCALE GENOMIC DNA]</scope>
    <source>
        <strain evidence="4 5">AK35</strain>
    </source>
</reference>
<evidence type="ECO:0000256" key="2">
    <source>
        <dbReference type="RuleBase" id="RU003749"/>
    </source>
</evidence>
<dbReference type="SUPFAM" id="SSF52091">
    <property type="entry name" value="SpoIIaa-like"/>
    <property type="match status" value="1"/>
</dbReference>
<comment type="caution">
    <text evidence="4">The sequence shown here is derived from an EMBL/GenBank/DDBJ whole genome shotgun (WGS) entry which is preliminary data.</text>
</comment>
<dbReference type="eggNOG" id="COG1366">
    <property type="taxonomic scope" value="Bacteria"/>
</dbReference>
<feature type="domain" description="STAS" evidence="3">
    <location>
        <begin position="1"/>
        <end position="99"/>
    </location>
</feature>
<name>W9V5N6_9GAMM</name>
<dbReference type="NCBIfam" id="TIGR00377">
    <property type="entry name" value="ant_ant_sig"/>
    <property type="match status" value="1"/>
</dbReference>
<dbReference type="InterPro" id="IPR002645">
    <property type="entry name" value="STAS_dom"/>
</dbReference>
<evidence type="ECO:0000256" key="1">
    <source>
        <dbReference type="ARBA" id="ARBA00009013"/>
    </source>
</evidence>
<gene>
    <name evidence="4" type="ORF">D779_2034</name>
</gene>
<dbReference type="EMBL" id="AONC01000035">
    <property type="protein sequence ID" value="EXJ14828.1"/>
    <property type="molecule type" value="Genomic_DNA"/>
</dbReference>
<sequence length="102" mass="10709">MLVMMPGSRLDTQTAPEADAQIAAAIAGGETRILIDFAQTRYISSAGLRVLLKASKQLGKVGAFGLCNANPQIREVLDISGFATIMHCYGGLDEGLEALTSP</sequence>
<proteinExistence type="inferred from homology"/>
<dbReference type="Proteomes" id="UP000019460">
    <property type="component" value="Unassembled WGS sequence"/>
</dbReference>
<dbReference type="GO" id="GO:0043856">
    <property type="term" value="F:anti-sigma factor antagonist activity"/>
    <property type="evidence" value="ECO:0007669"/>
    <property type="project" value="InterPro"/>
</dbReference>
<comment type="similarity">
    <text evidence="1 2">Belongs to the anti-sigma-factor antagonist family.</text>
</comment>
<dbReference type="CDD" id="cd07043">
    <property type="entry name" value="STAS_anti-anti-sigma_factors"/>
    <property type="match status" value="1"/>
</dbReference>
<accession>W9V5N6</accession>
<dbReference type="Pfam" id="PF01740">
    <property type="entry name" value="STAS"/>
    <property type="match status" value="1"/>
</dbReference>
<dbReference type="AlphaFoldDB" id="W9V5N6"/>
<dbReference type="Gene3D" id="3.30.750.24">
    <property type="entry name" value="STAS domain"/>
    <property type="match status" value="1"/>
</dbReference>
<evidence type="ECO:0000259" key="3">
    <source>
        <dbReference type="PROSITE" id="PS50801"/>
    </source>
</evidence>
<evidence type="ECO:0000313" key="4">
    <source>
        <dbReference type="EMBL" id="EXJ14828.1"/>
    </source>
</evidence>
<dbReference type="PROSITE" id="PS50801">
    <property type="entry name" value="STAS"/>
    <property type="match status" value="1"/>
</dbReference>